<dbReference type="FunFam" id="1.25.40.10:FF:001103">
    <property type="entry name" value="Glycerol-3-phosphate dehydrogenase [NAD(+)]"/>
    <property type="match status" value="1"/>
</dbReference>
<dbReference type="Pfam" id="PF01535">
    <property type="entry name" value="PPR"/>
    <property type="match status" value="19"/>
</dbReference>
<dbReference type="InterPro" id="IPR046848">
    <property type="entry name" value="E_motif"/>
</dbReference>
<comment type="caution">
    <text evidence="4">The sequence shown here is derived from an EMBL/GenBank/DDBJ whole genome shotgun (WGS) entry which is preliminary data.</text>
</comment>
<evidence type="ECO:0000313" key="4">
    <source>
        <dbReference type="EMBL" id="KAJ7006530.1"/>
    </source>
</evidence>
<keyword evidence="1" id="KW-0677">Repeat</keyword>
<feature type="repeat" description="PPR" evidence="3">
    <location>
        <begin position="1118"/>
        <end position="1152"/>
    </location>
</feature>
<feature type="repeat" description="PPR" evidence="3">
    <location>
        <begin position="986"/>
        <end position="1020"/>
    </location>
</feature>
<dbReference type="InterPro" id="IPR011990">
    <property type="entry name" value="TPR-like_helical_dom_sf"/>
</dbReference>
<dbReference type="FunFam" id="1.25.40.10:FF:000425">
    <property type="entry name" value="Pentatricopeptide repeat-containing protein At3g26540"/>
    <property type="match status" value="1"/>
</dbReference>
<dbReference type="InterPro" id="IPR046960">
    <property type="entry name" value="PPR_At4g14850-like_plant"/>
</dbReference>
<gene>
    <name evidence="4" type="ORF">NC653_005781</name>
</gene>
<keyword evidence="5" id="KW-1185">Reference proteome</keyword>
<feature type="repeat" description="PPR" evidence="3">
    <location>
        <begin position="324"/>
        <end position="358"/>
    </location>
</feature>
<feature type="repeat" description="PPR" evidence="3">
    <location>
        <begin position="557"/>
        <end position="591"/>
    </location>
</feature>
<evidence type="ECO:0000256" key="1">
    <source>
        <dbReference type="ARBA" id="ARBA00022737"/>
    </source>
</evidence>
<feature type="repeat" description="PPR" evidence="3">
    <location>
        <begin position="719"/>
        <end position="753"/>
    </location>
</feature>
<feature type="repeat" description="PPR" evidence="3">
    <location>
        <begin position="122"/>
        <end position="156"/>
    </location>
</feature>
<dbReference type="PANTHER" id="PTHR47926">
    <property type="entry name" value="PENTATRICOPEPTIDE REPEAT-CONTAINING PROTEIN"/>
    <property type="match status" value="1"/>
</dbReference>
<dbReference type="Pfam" id="PF20431">
    <property type="entry name" value="E_motif"/>
    <property type="match status" value="1"/>
</dbReference>
<protein>
    <recommendedName>
        <fullName evidence="6">Pentatricopeptide repeat-containing protein</fullName>
    </recommendedName>
</protein>
<organism evidence="4 5">
    <name type="scientific">Populus alba x Populus x berolinensis</name>
    <dbReference type="NCBI Taxonomy" id="444605"/>
    <lineage>
        <taxon>Eukaryota</taxon>
        <taxon>Viridiplantae</taxon>
        <taxon>Streptophyta</taxon>
        <taxon>Embryophyta</taxon>
        <taxon>Tracheophyta</taxon>
        <taxon>Spermatophyta</taxon>
        <taxon>Magnoliopsida</taxon>
        <taxon>eudicotyledons</taxon>
        <taxon>Gunneridae</taxon>
        <taxon>Pentapetalae</taxon>
        <taxon>rosids</taxon>
        <taxon>fabids</taxon>
        <taxon>Malpighiales</taxon>
        <taxon>Salicaceae</taxon>
        <taxon>Saliceae</taxon>
        <taxon>Populus</taxon>
    </lineage>
</organism>
<comment type="similarity">
    <text evidence="2">Belongs to the PPR family. PCMP-E subfamily.</text>
</comment>
<proteinExistence type="inferred from homology"/>
<sequence>MSGASILSSLLSNKTLKLQTRPANVKALTKQILSHLEANRLKQAVSILFASPDCFAYSLYAHLFQVCSSSLAIVEARKVESQLLGACPTPPTFLLNRAIDTYGKCRCLEDAKELFDEMPQRDGGSWNAMIRACLQCVRPEKALSYFGDMHKQGVYANEVTFSSALRACGDVLELCLSRQIHGLIVKYGFCGNVIVGSSLVDVYGKCGAMSESRRIFDEIENPNNVTWNIIVRRYLEVGDENEAVAMFFKMFRAKLRPLSYTFSNALVACSDMRAVKEGMQIHGVATKINFEEEEVVLSSLIDMYVKCGEIQSARRVFDLPGSRDLISWTSMVSAYAMSGRMREARELFDEMPERNMVSYNALLAGYIRSLQWEEALDFVYLMCRTTKSIDHITLQLMLNVCSGLSDVDRGKQVHGFIYRHGWLSNTLIGNALLDMYCKCGNLRSAGVWFHQMRQSRDSVSWNVLLTSYARRQMSEQAMSIFREMQWETKPHKFIFATLLAACANTFVLDQGKQIHGFMIRNDYDIDTVIAGALLDMYSKCRCLEYALIVFREADKRDLVLWNSMILGCCHLGRGKLALRLFGFMEEEGTKPDNVTFQGILLACVYEGHVDLARQYFNSMSNLQNLARFLQSLNTPHSIHQGRQLHILFFKKGLIQSTLSLANRLLQMYTRCGSMTDAHKLFDEMSHRNCFSWNTMIEGYLKSGNKERSIQLFDIMSNKNDYSWNVVFSGFAKAGEMEIARRLFNEMPNRNGVVWNSMFHSYARNGSPREAVRLFKELNLDPLDKSCCDTFVLATVLGACTDLGEIQCGKQIHARILIDNMELDSVLTSSLINLYGKCGDLDSAHCVLNRMEEPDDFSLSALITGYANHGRMNDARRAFYRKSNSCVVVWNSLISGYVTNNEEIEAFLLFNDMQKKGLKVDFSTLATILSACSSLCNSQPGKQMHAYACKVGLICDNVVACAFIDAYSKCGSLNDACKLFSELKTYDTILLNSMITAYSNSGKIEDAKQIFNTMPSKSLISWNSMIVGLSQNGCPVEALDLFCTMNKLDLRMNRFNLASVISACASISSLELGEQIFARATVVGLDSDEVISTSLVDFYCKCGFIEIGRKLFDTMMKSDEISWNSMLMGYATNGHGLEALTLFNEMRHAGVRPTEITFTGVLSACDHCGLVEEGWRWFNKMQYDYHIDPGIEHYSCMVDLFARAGCLEEAMNLIKRMPFEADASMWSSVLRGCMAHGEKDLGEKVAQQIIELDPENSGAYVQLSSIFATSGDWESSALVRKDFHLHEVKQPICSGELFINQVYLLMLQYLRLFRVVNGFRLVQGLLKLLKCRVLLVFVLPKAEQEGKVTWKPSAKGIFSSRSAWYRVMLKEARLCCINQNAQDWSSEFQWARANVQKKSFLAILLRLAWCSTIYGVRKGRTVIPTVFGIGSDKRRGRWEAVVRVKEAVKRERMYKVIGCRWIGAKTIHLLSWQTSYSITSRKHQDPNLRSGAIFMI</sequence>
<dbReference type="PROSITE" id="PS51375">
    <property type="entry name" value="PPR"/>
    <property type="match status" value="10"/>
</dbReference>
<dbReference type="PANTHER" id="PTHR47926:SF392">
    <property type="entry name" value="PENTATRICOPEPTIDE REPEAT-CONTAINING PROTEIN"/>
    <property type="match status" value="1"/>
</dbReference>
<evidence type="ECO:0000256" key="3">
    <source>
        <dbReference type="PROSITE-ProRule" id="PRU00708"/>
    </source>
</evidence>
<dbReference type="Gene3D" id="1.25.40.10">
    <property type="entry name" value="Tetratricopeptide repeat domain"/>
    <property type="match status" value="10"/>
</dbReference>
<feature type="repeat" description="PPR" evidence="3">
    <location>
        <begin position="223"/>
        <end position="257"/>
    </location>
</feature>
<feature type="repeat" description="PPR" evidence="3">
    <location>
        <begin position="457"/>
        <end position="487"/>
    </location>
</feature>
<dbReference type="Pfam" id="PF13041">
    <property type="entry name" value="PPR_2"/>
    <property type="match status" value="4"/>
</dbReference>
<dbReference type="EMBL" id="JAQIZT010000002">
    <property type="protein sequence ID" value="KAJ7006530.1"/>
    <property type="molecule type" value="Genomic_DNA"/>
</dbReference>
<reference evidence="4" key="1">
    <citation type="journal article" date="2023" name="Mol. Ecol. Resour.">
        <title>Chromosome-level genome assembly of a triploid poplar Populus alba 'Berolinensis'.</title>
        <authorList>
            <person name="Chen S."/>
            <person name="Yu Y."/>
            <person name="Wang X."/>
            <person name="Wang S."/>
            <person name="Zhang T."/>
            <person name="Zhou Y."/>
            <person name="He R."/>
            <person name="Meng N."/>
            <person name="Wang Y."/>
            <person name="Liu W."/>
            <person name="Liu Z."/>
            <person name="Liu J."/>
            <person name="Guo Q."/>
            <person name="Huang H."/>
            <person name="Sederoff R.R."/>
            <person name="Wang G."/>
            <person name="Qu G."/>
            <person name="Chen S."/>
        </authorList>
    </citation>
    <scope>NUCLEOTIDE SEQUENCE</scope>
    <source>
        <strain evidence="4">SC-2020</strain>
    </source>
</reference>
<dbReference type="GO" id="GO:0003723">
    <property type="term" value="F:RNA binding"/>
    <property type="evidence" value="ECO:0007669"/>
    <property type="project" value="InterPro"/>
</dbReference>
<dbReference type="GO" id="GO:0005739">
    <property type="term" value="C:mitochondrion"/>
    <property type="evidence" value="ECO:0007669"/>
    <property type="project" value="UniProtKB-ARBA"/>
</dbReference>
<dbReference type="InterPro" id="IPR002885">
    <property type="entry name" value="PPR_rpt"/>
</dbReference>
<evidence type="ECO:0008006" key="6">
    <source>
        <dbReference type="Google" id="ProtNLM"/>
    </source>
</evidence>
<dbReference type="GO" id="GO:0009451">
    <property type="term" value="P:RNA modification"/>
    <property type="evidence" value="ECO:0007669"/>
    <property type="project" value="InterPro"/>
</dbReference>
<name>A0AAD6WBC5_9ROSI</name>
<feature type="repeat" description="PPR" evidence="3">
    <location>
        <begin position="885"/>
        <end position="919"/>
    </location>
</feature>
<dbReference type="FunFam" id="1.25.40.10:FF:000797">
    <property type="entry name" value="Pentatricopeptide repeat-containing protein chloroplastic"/>
    <property type="match status" value="1"/>
</dbReference>
<evidence type="ECO:0000256" key="2">
    <source>
        <dbReference type="ARBA" id="ARBA00061659"/>
    </source>
</evidence>
<feature type="repeat" description="PPR" evidence="3">
    <location>
        <begin position="688"/>
        <end position="718"/>
    </location>
</feature>
<dbReference type="Proteomes" id="UP001164929">
    <property type="component" value="Chromosome 2"/>
</dbReference>
<dbReference type="FunFam" id="1.25.40.10:FF:000205">
    <property type="entry name" value="Pentatricopeptide repeat-containing protein, mitochondrial"/>
    <property type="match status" value="1"/>
</dbReference>
<accession>A0AAD6WBC5</accession>
<evidence type="ECO:0000313" key="5">
    <source>
        <dbReference type="Proteomes" id="UP001164929"/>
    </source>
</evidence>
<dbReference type="NCBIfam" id="TIGR00756">
    <property type="entry name" value="PPR"/>
    <property type="match status" value="10"/>
</dbReference>